<name>A0A432ZNW3_9GAMM</name>
<dbReference type="EMBL" id="PIQG01000001">
    <property type="protein sequence ID" value="RUO79589.1"/>
    <property type="molecule type" value="Genomic_DNA"/>
</dbReference>
<dbReference type="OrthoDB" id="6117067at2"/>
<keyword evidence="3" id="KW-1185">Reference proteome</keyword>
<accession>A0A432ZNW3</accession>
<proteinExistence type="predicted"/>
<dbReference type="PANTHER" id="PTHR43798">
    <property type="entry name" value="MONOACYLGLYCEROL LIPASE"/>
    <property type="match status" value="1"/>
</dbReference>
<dbReference type="GO" id="GO:0016020">
    <property type="term" value="C:membrane"/>
    <property type="evidence" value="ECO:0007669"/>
    <property type="project" value="TreeGrafter"/>
</dbReference>
<dbReference type="Pfam" id="PF12697">
    <property type="entry name" value="Abhydrolase_6"/>
    <property type="match status" value="1"/>
</dbReference>
<dbReference type="InterPro" id="IPR000073">
    <property type="entry name" value="AB_hydrolase_1"/>
</dbReference>
<comment type="caution">
    <text evidence="2">The sequence shown here is derived from an EMBL/GenBank/DDBJ whole genome shotgun (WGS) entry which is preliminary data.</text>
</comment>
<dbReference type="GO" id="GO:0016787">
    <property type="term" value="F:hydrolase activity"/>
    <property type="evidence" value="ECO:0007669"/>
    <property type="project" value="UniProtKB-KW"/>
</dbReference>
<dbReference type="Proteomes" id="UP000288279">
    <property type="component" value="Unassembled WGS sequence"/>
</dbReference>
<organism evidence="2 3">
    <name type="scientific">Pseudidiomarina taiwanensis</name>
    <dbReference type="NCBI Taxonomy" id="337250"/>
    <lineage>
        <taxon>Bacteria</taxon>
        <taxon>Pseudomonadati</taxon>
        <taxon>Pseudomonadota</taxon>
        <taxon>Gammaproteobacteria</taxon>
        <taxon>Alteromonadales</taxon>
        <taxon>Idiomarinaceae</taxon>
        <taxon>Pseudidiomarina</taxon>
    </lineage>
</organism>
<dbReference type="RefSeq" id="WP_126825774.1">
    <property type="nucleotide sequence ID" value="NZ_PIQG01000001.1"/>
</dbReference>
<keyword evidence="2" id="KW-0378">Hydrolase</keyword>
<dbReference type="AlphaFoldDB" id="A0A432ZNW3"/>
<dbReference type="InterPro" id="IPR050266">
    <property type="entry name" value="AB_hydrolase_sf"/>
</dbReference>
<gene>
    <name evidence="2" type="ORF">CWI83_03570</name>
</gene>
<dbReference type="PANTHER" id="PTHR43798:SF33">
    <property type="entry name" value="HYDROLASE, PUTATIVE (AFU_ORTHOLOGUE AFUA_2G14860)-RELATED"/>
    <property type="match status" value="1"/>
</dbReference>
<sequence>MRDLSLPGVYFAGDAAKPPVLLLHSSQSSAGQWRALVAELAKSYAVLSVDLLGYGAAPAVTGTPESFRFEAEIPRILEALEKAQVRQPVTLIGHSYGGALALKLALEQPFAVARLVMFEPVAFHLLEATEAARQEIDQVAENMASLSQAEATAGFVDYWNFHGFFAALPSKMQGLMIAQGDKVNYDFSALMGEPYGLDDYRNIKVPSLLLRGEHTRQSAHAVADKLLSALPEVTAKTLPTGHMGPITHAAQVNQAILNFLTSTAA</sequence>
<dbReference type="SUPFAM" id="SSF53474">
    <property type="entry name" value="alpha/beta-Hydrolases"/>
    <property type="match status" value="1"/>
</dbReference>
<dbReference type="Gene3D" id="3.40.50.1820">
    <property type="entry name" value="alpha/beta hydrolase"/>
    <property type="match status" value="1"/>
</dbReference>
<evidence type="ECO:0000259" key="1">
    <source>
        <dbReference type="Pfam" id="PF12697"/>
    </source>
</evidence>
<protein>
    <submittedName>
        <fullName evidence="2">Alpha/beta hydrolase</fullName>
    </submittedName>
</protein>
<evidence type="ECO:0000313" key="3">
    <source>
        <dbReference type="Proteomes" id="UP000288279"/>
    </source>
</evidence>
<feature type="domain" description="AB hydrolase-1" evidence="1">
    <location>
        <begin position="20"/>
        <end position="255"/>
    </location>
</feature>
<evidence type="ECO:0000313" key="2">
    <source>
        <dbReference type="EMBL" id="RUO79589.1"/>
    </source>
</evidence>
<reference evidence="2 3" key="1">
    <citation type="journal article" date="2011" name="Front. Microbiol.">
        <title>Genomic signatures of strain selection and enhancement in Bacillus atrophaeus var. globigii, a historical biowarfare simulant.</title>
        <authorList>
            <person name="Gibbons H.S."/>
            <person name="Broomall S.M."/>
            <person name="McNew L.A."/>
            <person name="Daligault H."/>
            <person name="Chapman C."/>
            <person name="Bruce D."/>
            <person name="Karavis M."/>
            <person name="Krepps M."/>
            <person name="McGregor P.A."/>
            <person name="Hong C."/>
            <person name="Park K.H."/>
            <person name="Akmal A."/>
            <person name="Feldman A."/>
            <person name="Lin J.S."/>
            <person name="Chang W.E."/>
            <person name="Higgs B.W."/>
            <person name="Demirev P."/>
            <person name="Lindquist J."/>
            <person name="Liem A."/>
            <person name="Fochler E."/>
            <person name="Read T.D."/>
            <person name="Tapia R."/>
            <person name="Johnson S."/>
            <person name="Bishop-Lilly K.A."/>
            <person name="Detter C."/>
            <person name="Han C."/>
            <person name="Sozhamannan S."/>
            <person name="Rosenzweig C.N."/>
            <person name="Skowronski E.W."/>
        </authorList>
    </citation>
    <scope>NUCLEOTIDE SEQUENCE [LARGE SCALE GENOMIC DNA]</scope>
    <source>
        <strain evidence="2 3">PIT1</strain>
    </source>
</reference>
<dbReference type="PRINTS" id="PR00111">
    <property type="entry name" value="ABHYDROLASE"/>
</dbReference>
<dbReference type="InterPro" id="IPR029058">
    <property type="entry name" value="AB_hydrolase_fold"/>
</dbReference>